<organism evidence="2 3">
    <name type="scientific">Sporothrix schenckii 1099-18</name>
    <dbReference type="NCBI Taxonomy" id="1397361"/>
    <lineage>
        <taxon>Eukaryota</taxon>
        <taxon>Fungi</taxon>
        <taxon>Dikarya</taxon>
        <taxon>Ascomycota</taxon>
        <taxon>Pezizomycotina</taxon>
        <taxon>Sordariomycetes</taxon>
        <taxon>Sordariomycetidae</taxon>
        <taxon>Ophiostomatales</taxon>
        <taxon>Ophiostomataceae</taxon>
        <taxon>Sporothrix</taxon>
    </lineage>
</organism>
<name>A0A0F2LZW6_SPOSC</name>
<evidence type="ECO:0000313" key="3">
    <source>
        <dbReference type="Proteomes" id="UP000033710"/>
    </source>
</evidence>
<reference evidence="2 3" key="1">
    <citation type="journal article" date="2014" name="BMC Genomics">
        <title>Comparative genomics of the major fungal agents of human and animal Sporotrichosis: Sporothrix schenckii and Sporothrix brasiliensis.</title>
        <authorList>
            <person name="Teixeira M.M."/>
            <person name="de Almeida L.G."/>
            <person name="Kubitschek-Barreira P."/>
            <person name="Alves F.L."/>
            <person name="Kioshima E.S."/>
            <person name="Abadio A.K."/>
            <person name="Fernandes L."/>
            <person name="Derengowski L.S."/>
            <person name="Ferreira K.S."/>
            <person name="Souza R.C."/>
            <person name="Ruiz J.C."/>
            <person name="de Andrade N.C."/>
            <person name="Paes H.C."/>
            <person name="Nicola A.M."/>
            <person name="Albuquerque P."/>
            <person name="Gerber A.L."/>
            <person name="Martins V.P."/>
            <person name="Peconick L.D."/>
            <person name="Neto A.V."/>
            <person name="Chaucanez C.B."/>
            <person name="Silva P.A."/>
            <person name="Cunha O.L."/>
            <person name="de Oliveira F.F."/>
            <person name="dos Santos T.C."/>
            <person name="Barros A.L."/>
            <person name="Soares M.A."/>
            <person name="de Oliveira L.M."/>
            <person name="Marini M.M."/>
            <person name="Villalobos-Duno H."/>
            <person name="Cunha M.M."/>
            <person name="de Hoog S."/>
            <person name="da Silveira J.F."/>
            <person name="Henrissat B."/>
            <person name="Nino-Vega G.A."/>
            <person name="Cisalpino P.S."/>
            <person name="Mora-Montes H.M."/>
            <person name="Almeida S.R."/>
            <person name="Stajich J.E."/>
            <person name="Lopes-Bezerra L.M."/>
            <person name="Vasconcelos A.T."/>
            <person name="Felipe M.S."/>
        </authorList>
    </citation>
    <scope>NUCLEOTIDE SEQUENCE [LARGE SCALE GENOMIC DNA]</scope>
    <source>
        <strain evidence="2 3">1099-18</strain>
    </source>
</reference>
<accession>A0A0F2LZW6</accession>
<feature type="region of interest" description="Disordered" evidence="1">
    <location>
        <begin position="205"/>
        <end position="380"/>
    </location>
</feature>
<dbReference type="EMBL" id="AXCR01000011">
    <property type="protein sequence ID" value="KJR81436.1"/>
    <property type="molecule type" value="Genomic_DNA"/>
</dbReference>
<dbReference type="GeneID" id="27663385"/>
<gene>
    <name evidence="2" type="ORF">SPSK_01177</name>
</gene>
<dbReference type="VEuPathDB" id="FungiDB:SPSK_01177"/>
<protein>
    <submittedName>
        <fullName evidence="2">Uncharacterized protein</fullName>
    </submittedName>
</protein>
<dbReference type="AlphaFoldDB" id="A0A0F2LZW6"/>
<evidence type="ECO:0000313" key="2">
    <source>
        <dbReference type="EMBL" id="KJR81436.1"/>
    </source>
</evidence>
<dbReference type="Proteomes" id="UP000033710">
    <property type="component" value="Unassembled WGS sequence"/>
</dbReference>
<comment type="caution">
    <text evidence="2">The sequence shown here is derived from an EMBL/GenBank/DDBJ whole genome shotgun (WGS) entry which is preliminary data.</text>
</comment>
<sequence length="405" mass="47535">MHDTQYQEPAAADRPQRRVAPDAPYKRCRSHDPISPTCGPPIPDHMLSHANKVAANMRAGRFVRQPTFVLGLRAVDATTQALAARILRGPLAALCDDTAALLAAPGPTGPATATATARHGTSILELAHDAYALEPGRPWTLWAFRDMWDRCPVALKSAEDAFVFLQARLATLQRQEEDPTALQLLVHFVVEASPTWPKLFAVTYVSDGDDDDDEEEDDNGEEEDGQKAEMRDMEDFKLDEETKATQKRMERQGKTAGRKNVAEKQEWKKEGDTRDLAAKGRQKPANRDTKTVDKRYQERQNRERQDRERHEREKNREQEKREVEQRERDRRERDRKEQRERMERERERDKMAPREERHRRDEVERRHQERQMQREREQRDARLRWLQHEREKETMDRLRGGFRRL</sequence>
<feature type="region of interest" description="Disordered" evidence="1">
    <location>
        <begin position="1"/>
        <end position="34"/>
    </location>
</feature>
<feature type="compositionally biased region" description="Basic and acidic residues" evidence="1">
    <location>
        <begin position="285"/>
        <end position="380"/>
    </location>
</feature>
<dbReference type="RefSeq" id="XP_016584112.1">
    <property type="nucleotide sequence ID" value="XM_016728108.1"/>
</dbReference>
<feature type="compositionally biased region" description="Basic and acidic residues" evidence="1">
    <location>
        <begin position="260"/>
        <end position="278"/>
    </location>
</feature>
<dbReference type="KEGG" id="ssck:SPSK_01177"/>
<dbReference type="OrthoDB" id="10445379at2759"/>
<feature type="compositionally biased region" description="Basic and acidic residues" evidence="1">
    <location>
        <begin position="225"/>
        <end position="253"/>
    </location>
</feature>
<feature type="compositionally biased region" description="Acidic residues" evidence="1">
    <location>
        <begin position="207"/>
        <end position="224"/>
    </location>
</feature>
<reference evidence="2 3" key="2">
    <citation type="journal article" date="2015" name="Eukaryot. Cell">
        <title>Asexual propagation of a virulent clone complex in a human and feline outbreak of sporotrichosis.</title>
        <authorList>
            <person name="Teixeira Mde M."/>
            <person name="Rodrigues A.M."/>
            <person name="Tsui C.K."/>
            <person name="de Almeida L.G."/>
            <person name="Van Diepeningen A.D."/>
            <person name="van den Ende B.G."/>
            <person name="Fernandes G.F."/>
            <person name="Kano R."/>
            <person name="Hamelin R.C."/>
            <person name="Lopes-Bezerra L.M."/>
            <person name="Vasconcelos A.T."/>
            <person name="de Hoog S."/>
            <person name="de Camargo Z.P."/>
            <person name="Felipe M.S."/>
        </authorList>
    </citation>
    <scope>NUCLEOTIDE SEQUENCE [LARGE SCALE GENOMIC DNA]</scope>
    <source>
        <strain evidence="2 3">1099-18</strain>
    </source>
</reference>
<evidence type="ECO:0000256" key="1">
    <source>
        <dbReference type="SAM" id="MobiDB-lite"/>
    </source>
</evidence>
<proteinExistence type="predicted"/>